<dbReference type="GO" id="GO:0016787">
    <property type="term" value="F:hydrolase activity"/>
    <property type="evidence" value="ECO:0007669"/>
    <property type="project" value="UniProtKB-KW"/>
</dbReference>
<feature type="domain" description="DNA replication factor Dna2 N-terminal" evidence="11">
    <location>
        <begin position="27"/>
        <end position="55"/>
    </location>
</feature>
<evidence type="ECO:0000313" key="14">
    <source>
        <dbReference type="WBParaSite" id="TTAC_0000372901-mRNA-1"/>
    </source>
</evidence>
<proteinExistence type="inferred from homology"/>
<evidence type="ECO:0000256" key="8">
    <source>
        <dbReference type="ARBA" id="ARBA00022840"/>
    </source>
</evidence>
<dbReference type="OrthoDB" id="306218at2759"/>
<keyword evidence="10" id="KW-0411">Iron-sulfur</keyword>
<evidence type="ECO:0000256" key="1">
    <source>
        <dbReference type="ARBA" id="ARBA00001966"/>
    </source>
</evidence>
<dbReference type="GO" id="GO:0051536">
    <property type="term" value="F:iron-sulfur cluster binding"/>
    <property type="evidence" value="ECO:0007669"/>
    <property type="project" value="UniProtKB-KW"/>
</dbReference>
<evidence type="ECO:0000313" key="13">
    <source>
        <dbReference type="Proteomes" id="UP000274429"/>
    </source>
</evidence>
<name>A0A0R3WSI9_HYDTA</name>
<evidence type="ECO:0000256" key="10">
    <source>
        <dbReference type="ARBA" id="ARBA00023014"/>
    </source>
</evidence>
<keyword evidence="13" id="KW-1185">Reference proteome</keyword>
<evidence type="ECO:0000256" key="3">
    <source>
        <dbReference type="ARBA" id="ARBA00022722"/>
    </source>
</evidence>
<dbReference type="Pfam" id="PF08696">
    <property type="entry name" value="Dna2"/>
    <property type="match status" value="1"/>
</dbReference>
<keyword evidence="8" id="KW-0067">ATP-binding</keyword>
<dbReference type="InterPro" id="IPR011604">
    <property type="entry name" value="PDDEXK-like_dom_sf"/>
</dbReference>
<dbReference type="GO" id="GO:0005524">
    <property type="term" value="F:ATP binding"/>
    <property type="evidence" value="ECO:0007669"/>
    <property type="project" value="UniProtKB-KW"/>
</dbReference>
<dbReference type="GO" id="GO:0004518">
    <property type="term" value="F:nuclease activity"/>
    <property type="evidence" value="ECO:0007669"/>
    <property type="project" value="UniProtKB-KW"/>
</dbReference>
<dbReference type="GO" id="GO:0004386">
    <property type="term" value="F:helicase activity"/>
    <property type="evidence" value="ECO:0007669"/>
    <property type="project" value="UniProtKB-KW"/>
</dbReference>
<evidence type="ECO:0000313" key="12">
    <source>
        <dbReference type="EMBL" id="VDM23211.1"/>
    </source>
</evidence>
<keyword evidence="4" id="KW-0479">Metal-binding</keyword>
<dbReference type="Gene3D" id="3.90.320.10">
    <property type="match status" value="1"/>
</dbReference>
<dbReference type="PANTHER" id="PTHR36531">
    <property type="entry name" value="CRISPR-ASSOCIATED EXONUCLEASE CAS4"/>
    <property type="match status" value="1"/>
</dbReference>
<sequence>MTKNGDKTTQFSSPFSASYSKLDVVNKPMIKEVFDVEENIWCTKFGVKGKIDMTVVCSTDSQTPPSLIPLELKTGKPSFSYEHQGQVLLYLLMLADRHANRVTNVANYGWLVYLRQTDQSYPSDLVKPQASSFRGLIQTRNHLAASLRRLAFPEESIGGVEEGKTWELPLPPPLYRQRICSWCPYLFACEILRGHRYVYCAIVSFAILASDFYI</sequence>
<dbReference type="WBParaSite" id="TTAC_0000372901-mRNA-1">
    <property type="protein sequence ID" value="TTAC_0000372901-mRNA-1"/>
    <property type="gene ID" value="TTAC_0000372901"/>
</dbReference>
<comment type="cofactor">
    <cofactor evidence="1">
        <name>[4Fe-4S] cluster</name>
        <dbReference type="ChEBI" id="CHEBI:49883"/>
    </cofactor>
</comment>
<organism evidence="14">
    <name type="scientific">Hydatigena taeniaeformis</name>
    <name type="common">Feline tapeworm</name>
    <name type="synonym">Taenia taeniaeformis</name>
    <dbReference type="NCBI Taxonomy" id="6205"/>
    <lineage>
        <taxon>Eukaryota</taxon>
        <taxon>Metazoa</taxon>
        <taxon>Spiralia</taxon>
        <taxon>Lophotrochozoa</taxon>
        <taxon>Platyhelminthes</taxon>
        <taxon>Cestoda</taxon>
        <taxon>Eucestoda</taxon>
        <taxon>Cyclophyllidea</taxon>
        <taxon>Taeniidae</taxon>
        <taxon>Hydatigera</taxon>
    </lineage>
</organism>
<reference evidence="14" key="1">
    <citation type="submission" date="2017-02" db="UniProtKB">
        <authorList>
            <consortium name="WormBaseParasite"/>
        </authorList>
    </citation>
    <scope>IDENTIFICATION</scope>
</reference>
<evidence type="ECO:0000256" key="4">
    <source>
        <dbReference type="ARBA" id="ARBA00022723"/>
    </source>
</evidence>
<gene>
    <name evidence="12" type="ORF">TTAC_LOCUS3715</name>
</gene>
<accession>A0A0R3WSI9</accession>
<keyword evidence="3" id="KW-0540">Nuclease</keyword>
<evidence type="ECO:0000256" key="9">
    <source>
        <dbReference type="ARBA" id="ARBA00023004"/>
    </source>
</evidence>
<dbReference type="Proteomes" id="UP000274429">
    <property type="component" value="Unassembled WGS sequence"/>
</dbReference>
<protein>
    <submittedName>
        <fullName evidence="14">DNA replication ATP-dependent helicase/nuclease</fullName>
    </submittedName>
</protein>
<dbReference type="GO" id="GO:0046872">
    <property type="term" value="F:metal ion binding"/>
    <property type="evidence" value="ECO:0007669"/>
    <property type="project" value="UniProtKB-KW"/>
</dbReference>
<evidence type="ECO:0000256" key="6">
    <source>
        <dbReference type="ARBA" id="ARBA00022801"/>
    </source>
</evidence>
<dbReference type="EMBL" id="UYWX01002916">
    <property type="protein sequence ID" value="VDM23211.1"/>
    <property type="molecule type" value="Genomic_DNA"/>
</dbReference>
<keyword evidence="9" id="KW-0408">Iron</keyword>
<evidence type="ECO:0000256" key="5">
    <source>
        <dbReference type="ARBA" id="ARBA00022741"/>
    </source>
</evidence>
<keyword evidence="7" id="KW-0347">Helicase</keyword>
<comment type="similarity">
    <text evidence="2">Belongs to the DNA2/NAM7 helicase family.</text>
</comment>
<evidence type="ECO:0000259" key="11">
    <source>
        <dbReference type="Pfam" id="PF08696"/>
    </source>
</evidence>
<keyword evidence="5" id="KW-0547">Nucleotide-binding</keyword>
<reference evidence="12 13" key="2">
    <citation type="submission" date="2018-11" db="EMBL/GenBank/DDBJ databases">
        <authorList>
            <consortium name="Pathogen Informatics"/>
        </authorList>
    </citation>
    <scope>NUCLEOTIDE SEQUENCE [LARGE SCALE GENOMIC DNA]</scope>
</reference>
<dbReference type="InterPro" id="IPR014808">
    <property type="entry name" value="DNA_replication_fac_Dna2_N"/>
</dbReference>
<dbReference type="InterPro" id="IPR051827">
    <property type="entry name" value="Cas4_exonuclease"/>
</dbReference>
<evidence type="ECO:0000256" key="2">
    <source>
        <dbReference type="ARBA" id="ARBA00007913"/>
    </source>
</evidence>
<dbReference type="PANTHER" id="PTHR36531:SF6">
    <property type="entry name" value="DNA REPLICATION ATP-DEPENDENT HELICASE_NUCLEASE DNA2"/>
    <property type="match status" value="1"/>
</dbReference>
<dbReference type="STRING" id="6205.A0A0R3WSI9"/>
<evidence type="ECO:0000256" key="7">
    <source>
        <dbReference type="ARBA" id="ARBA00022806"/>
    </source>
</evidence>
<dbReference type="AlphaFoldDB" id="A0A0R3WSI9"/>
<keyword evidence="6" id="KW-0378">Hydrolase</keyword>